<feature type="chain" id="PRO_5017224047" description="PEGA domain-containing protein" evidence="1">
    <location>
        <begin position="22"/>
        <end position="186"/>
    </location>
</feature>
<keyword evidence="1" id="KW-0732">Signal</keyword>
<evidence type="ECO:0008006" key="4">
    <source>
        <dbReference type="Google" id="ProtNLM"/>
    </source>
</evidence>
<dbReference type="RefSeq" id="WP_118864430.1">
    <property type="nucleotide sequence ID" value="NZ_QWLV01000005.1"/>
</dbReference>
<reference evidence="2 3" key="1">
    <citation type="submission" date="2018-08" db="EMBL/GenBank/DDBJ databases">
        <title>The multiple taxonomic identification of Sphingomonas gilva.</title>
        <authorList>
            <person name="Zhu D."/>
            <person name="Zheng S."/>
        </authorList>
    </citation>
    <scope>NUCLEOTIDE SEQUENCE [LARGE SCALE GENOMIC DNA]</scope>
    <source>
        <strain evidence="2 3">ZDH117</strain>
    </source>
</reference>
<gene>
    <name evidence="2" type="ORF">D1610_12035</name>
</gene>
<sequence length="186" mass="18565">MNTYLRLGAAVLVASSLSACATITRGTKQNYEITSQPPGADVALSTGDKCVTPCKLKLKRKDAFTAKFAKAGYEPMEANVESKLSGGGGAAAAGNLLFGGIIGGVVDGSNGSLNSLYPGKLEVTLVPASSAEIETVADAVEAALVTAEPADAVAEPAAATTEPTDAVVEQPVAEDAVATPAPTEGL</sequence>
<accession>A0A396RSF2</accession>
<feature type="signal peptide" evidence="1">
    <location>
        <begin position="1"/>
        <end position="21"/>
    </location>
</feature>
<comment type="caution">
    <text evidence="2">The sequence shown here is derived from an EMBL/GenBank/DDBJ whole genome shotgun (WGS) entry which is preliminary data.</text>
</comment>
<evidence type="ECO:0000256" key="1">
    <source>
        <dbReference type="SAM" id="SignalP"/>
    </source>
</evidence>
<evidence type="ECO:0000313" key="2">
    <source>
        <dbReference type="EMBL" id="RHW17263.1"/>
    </source>
</evidence>
<dbReference type="OrthoDB" id="7428207at2"/>
<keyword evidence="3" id="KW-1185">Reference proteome</keyword>
<proteinExistence type="predicted"/>
<evidence type="ECO:0000313" key="3">
    <source>
        <dbReference type="Proteomes" id="UP000266693"/>
    </source>
</evidence>
<dbReference type="AlphaFoldDB" id="A0A396RSF2"/>
<organism evidence="2 3">
    <name type="scientific">Sphingomonas gilva</name>
    <dbReference type="NCBI Taxonomy" id="2305907"/>
    <lineage>
        <taxon>Bacteria</taxon>
        <taxon>Pseudomonadati</taxon>
        <taxon>Pseudomonadota</taxon>
        <taxon>Alphaproteobacteria</taxon>
        <taxon>Sphingomonadales</taxon>
        <taxon>Sphingomonadaceae</taxon>
        <taxon>Sphingomonas</taxon>
    </lineage>
</organism>
<name>A0A396RSF2_9SPHN</name>
<dbReference type="Proteomes" id="UP000266693">
    <property type="component" value="Unassembled WGS sequence"/>
</dbReference>
<dbReference type="EMBL" id="QWLV01000005">
    <property type="protein sequence ID" value="RHW17263.1"/>
    <property type="molecule type" value="Genomic_DNA"/>
</dbReference>
<dbReference type="PROSITE" id="PS51257">
    <property type="entry name" value="PROKAR_LIPOPROTEIN"/>
    <property type="match status" value="1"/>
</dbReference>
<protein>
    <recommendedName>
        <fullName evidence="4">PEGA domain-containing protein</fullName>
    </recommendedName>
</protein>